<gene>
    <name evidence="1" type="ORF">E5991_00410</name>
</gene>
<sequence>MQGETKEWYTANPCVYYLRYRKSDTASLKVYRGGTQCARGEDWLAWLVNGSGTEVNPVLELGGPPETAWVEPLEHGCYTTTDWERLTGLVESGQIPHPWFAGDTYPK</sequence>
<organism evidence="1 2">
    <name type="scientific">Bifidobacterium pseudolongum</name>
    <dbReference type="NCBI Taxonomy" id="1694"/>
    <lineage>
        <taxon>Bacteria</taxon>
        <taxon>Bacillati</taxon>
        <taxon>Actinomycetota</taxon>
        <taxon>Actinomycetes</taxon>
        <taxon>Bifidobacteriales</taxon>
        <taxon>Bifidobacteriaceae</taxon>
        <taxon>Bifidobacterium</taxon>
    </lineage>
</organism>
<evidence type="ECO:0000313" key="2">
    <source>
        <dbReference type="Proteomes" id="UP000306798"/>
    </source>
</evidence>
<name>A0A248X5F5_9BIFI</name>
<comment type="caution">
    <text evidence="1">The sequence shown here is derived from an EMBL/GenBank/DDBJ whole genome shotgun (WGS) entry which is preliminary data.</text>
</comment>
<accession>A0A248X5F5</accession>
<dbReference type="EMBL" id="SSTF01000001">
    <property type="protein sequence ID" value="THG27950.1"/>
    <property type="molecule type" value="Genomic_DNA"/>
</dbReference>
<dbReference type="AlphaFoldDB" id="A0A248X5F5"/>
<protein>
    <submittedName>
        <fullName evidence="1">Uncharacterized protein</fullName>
    </submittedName>
</protein>
<reference evidence="1 2" key="1">
    <citation type="submission" date="2019-04" db="EMBL/GenBank/DDBJ databases">
        <title>Microbes associate with the intestines of laboratory mice.</title>
        <authorList>
            <person name="Navarre W."/>
            <person name="Wong E."/>
            <person name="Huang K.C."/>
            <person name="Tropini C."/>
            <person name="Ng K."/>
            <person name="Yu B."/>
        </authorList>
    </citation>
    <scope>NUCLEOTIDE SEQUENCE [LARGE SCALE GENOMIC DNA]</scope>
    <source>
        <strain evidence="1 2">NM87_A27A</strain>
    </source>
</reference>
<proteinExistence type="predicted"/>
<evidence type="ECO:0000313" key="1">
    <source>
        <dbReference type="EMBL" id="THG27950.1"/>
    </source>
</evidence>
<dbReference type="Proteomes" id="UP000306798">
    <property type="component" value="Unassembled WGS sequence"/>
</dbReference>
<dbReference type="RefSeq" id="WP_136510779.1">
    <property type="nucleotide sequence ID" value="NZ_CP022544.1"/>
</dbReference>